<keyword evidence="1" id="KW-0732">Signal</keyword>
<name>A0A2M4CE99_9DIPT</name>
<evidence type="ECO:0000313" key="2">
    <source>
        <dbReference type="EMBL" id="MBW63589.1"/>
    </source>
</evidence>
<accession>A0A2M4CE99</accession>
<dbReference type="AlphaFoldDB" id="A0A2M4CE99"/>
<proteinExistence type="predicted"/>
<reference evidence="2" key="1">
    <citation type="submission" date="2018-01" db="EMBL/GenBank/DDBJ databases">
        <title>An insight into the sialome of Amazonian anophelines.</title>
        <authorList>
            <person name="Ribeiro J.M."/>
            <person name="Scarpassa V."/>
            <person name="Calvo E."/>
        </authorList>
    </citation>
    <scope>NUCLEOTIDE SEQUENCE</scope>
    <source>
        <tissue evidence="2">Salivary glands</tissue>
    </source>
</reference>
<dbReference type="EMBL" id="GGFJ01014448">
    <property type="protein sequence ID" value="MBW63589.1"/>
    <property type="molecule type" value="Transcribed_RNA"/>
</dbReference>
<sequence length="70" mass="8137">MTITERVLLLQETIWFVLGWHSEVSCEFEVRVQNLKRKPSDRLPCVNSYFLPAAPTAWDCDVKFCSSIEC</sequence>
<organism evidence="2">
    <name type="scientific">Anopheles marajoara</name>
    <dbReference type="NCBI Taxonomy" id="58244"/>
    <lineage>
        <taxon>Eukaryota</taxon>
        <taxon>Metazoa</taxon>
        <taxon>Ecdysozoa</taxon>
        <taxon>Arthropoda</taxon>
        <taxon>Hexapoda</taxon>
        <taxon>Insecta</taxon>
        <taxon>Pterygota</taxon>
        <taxon>Neoptera</taxon>
        <taxon>Endopterygota</taxon>
        <taxon>Diptera</taxon>
        <taxon>Nematocera</taxon>
        <taxon>Culicoidea</taxon>
        <taxon>Culicidae</taxon>
        <taxon>Anophelinae</taxon>
        <taxon>Anopheles</taxon>
    </lineage>
</organism>
<feature type="signal peptide" evidence="1">
    <location>
        <begin position="1"/>
        <end position="19"/>
    </location>
</feature>
<feature type="chain" id="PRO_5014623736" evidence="1">
    <location>
        <begin position="20"/>
        <end position="70"/>
    </location>
</feature>
<evidence type="ECO:0000256" key="1">
    <source>
        <dbReference type="SAM" id="SignalP"/>
    </source>
</evidence>
<protein>
    <submittedName>
        <fullName evidence="2">Putative secreted protein</fullName>
    </submittedName>
</protein>